<keyword evidence="1" id="KW-0732">Signal</keyword>
<proteinExistence type="predicted"/>
<dbReference type="AlphaFoldDB" id="A0A5B8LM27"/>
<feature type="chain" id="PRO_5022847710" evidence="1">
    <location>
        <begin position="26"/>
        <end position="278"/>
    </location>
</feature>
<evidence type="ECO:0000256" key="1">
    <source>
        <dbReference type="SAM" id="SignalP"/>
    </source>
</evidence>
<evidence type="ECO:0000313" key="2">
    <source>
        <dbReference type="EMBL" id="QDZ09136.1"/>
    </source>
</evidence>
<organism evidence="2 3">
    <name type="scientific">Sphingomonas panacisoli</name>
    <dbReference type="NCBI Taxonomy" id="1813879"/>
    <lineage>
        <taxon>Bacteria</taxon>
        <taxon>Pseudomonadati</taxon>
        <taxon>Pseudomonadota</taxon>
        <taxon>Alphaproteobacteria</taxon>
        <taxon>Sphingomonadales</taxon>
        <taxon>Sphingomonadaceae</taxon>
        <taxon>Sphingomonas</taxon>
    </lineage>
</organism>
<protein>
    <submittedName>
        <fullName evidence="2">Uncharacterized protein</fullName>
    </submittedName>
</protein>
<reference evidence="2 3" key="1">
    <citation type="submission" date="2019-07" db="EMBL/GenBank/DDBJ databases">
        <title>Full genome sequence of Sphingomonas sp. 4R-6-7(HKS19).</title>
        <authorList>
            <person name="Im W.-T."/>
        </authorList>
    </citation>
    <scope>NUCLEOTIDE SEQUENCE [LARGE SCALE GENOMIC DNA]</scope>
    <source>
        <strain evidence="2 3">HKS19</strain>
    </source>
</reference>
<accession>A0A5B8LM27</accession>
<feature type="signal peptide" evidence="1">
    <location>
        <begin position="1"/>
        <end position="25"/>
    </location>
</feature>
<dbReference type="KEGG" id="spai:FPZ24_10165"/>
<evidence type="ECO:0000313" key="3">
    <source>
        <dbReference type="Proteomes" id="UP000315673"/>
    </source>
</evidence>
<sequence length="278" mass="29321">MSSVPVMRIFALLALATGLSDMAVAAPATTAVPPPVYRYANLADLAIGAPMVIDGTVRDVVKIKGPEAGNVPAGYVRLYVTVDVVALIRGPGAVPPRIGYLYDAKLDLRGSPPKLKKQRVLLFARPVASAADQVQLISSNAQLIWSPATEATTRRIASDFTAADSPPAITGIANAFHAAGTLPGEGETQIFLKTNGHPISLSIMRKQDQPPTWTVSLSEVVDDALPPPQRDTFLWYRLACGLPAELPADVLAGLDSGDAAAVRDDYRFVQNGLGACRG</sequence>
<dbReference type="EMBL" id="CP042306">
    <property type="protein sequence ID" value="QDZ09136.1"/>
    <property type="molecule type" value="Genomic_DNA"/>
</dbReference>
<dbReference type="OrthoDB" id="7406594at2"/>
<keyword evidence="3" id="KW-1185">Reference proteome</keyword>
<dbReference type="Proteomes" id="UP000315673">
    <property type="component" value="Chromosome"/>
</dbReference>
<name>A0A5B8LM27_9SPHN</name>
<gene>
    <name evidence="2" type="ORF">FPZ24_10165</name>
</gene>